<keyword evidence="1" id="KW-0472">Membrane</keyword>
<dbReference type="InterPro" id="IPR045620">
    <property type="entry name" value="DUF6442"/>
</dbReference>
<comment type="caution">
    <text evidence="2">The sequence shown here is derived from an EMBL/GenBank/DDBJ whole genome shotgun (WGS) entry which is preliminary data.</text>
</comment>
<evidence type="ECO:0000313" key="2">
    <source>
        <dbReference type="EMBL" id="OOP69184.1"/>
    </source>
</evidence>
<feature type="transmembrane region" description="Helical" evidence="1">
    <location>
        <begin position="29"/>
        <end position="46"/>
    </location>
</feature>
<dbReference type="RefSeq" id="WP_058003353.1">
    <property type="nucleotide sequence ID" value="NZ_CP065424.1"/>
</dbReference>
<evidence type="ECO:0000256" key="1">
    <source>
        <dbReference type="SAM" id="Phobius"/>
    </source>
</evidence>
<accession>A0A8E2LGI0</accession>
<keyword evidence="3" id="KW-1185">Reference proteome</keyword>
<gene>
    <name evidence="2" type="ORF">BWZ43_06570</name>
</gene>
<reference evidence="2 3" key="1">
    <citation type="submission" date="2017-01" db="EMBL/GenBank/DDBJ databases">
        <title>Draft genome sequence of Bacillus oleronius.</title>
        <authorList>
            <person name="Allam M."/>
        </authorList>
    </citation>
    <scope>NUCLEOTIDE SEQUENCE [LARGE SCALE GENOMIC DNA]</scope>
    <source>
        <strain evidence="2 3">DSM 9356</strain>
    </source>
</reference>
<organism evidence="2 3">
    <name type="scientific">Heyndrickxia oleronia</name>
    <dbReference type="NCBI Taxonomy" id="38875"/>
    <lineage>
        <taxon>Bacteria</taxon>
        <taxon>Bacillati</taxon>
        <taxon>Bacillota</taxon>
        <taxon>Bacilli</taxon>
        <taxon>Bacillales</taxon>
        <taxon>Bacillaceae</taxon>
        <taxon>Heyndrickxia</taxon>
    </lineage>
</organism>
<keyword evidence="1" id="KW-1133">Transmembrane helix</keyword>
<feature type="transmembrane region" description="Helical" evidence="1">
    <location>
        <begin position="83"/>
        <end position="102"/>
    </location>
</feature>
<dbReference type="Pfam" id="PF20040">
    <property type="entry name" value="DUF6442"/>
    <property type="match status" value="1"/>
</dbReference>
<name>A0A8E2LGI0_9BACI</name>
<evidence type="ECO:0000313" key="3">
    <source>
        <dbReference type="Proteomes" id="UP000189761"/>
    </source>
</evidence>
<dbReference type="Proteomes" id="UP000189761">
    <property type="component" value="Unassembled WGS sequence"/>
</dbReference>
<dbReference type="EMBL" id="MTLA01000065">
    <property type="protein sequence ID" value="OOP69184.1"/>
    <property type="molecule type" value="Genomic_DNA"/>
</dbReference>
<sequence>MKKEEILMKSRLENENMDERERKIDDDSAYQGMIGILVVVFIYLFFKMFMNQPVTDMLSILTANLTVISFYKYKRIPNKKFFLINAIVGAVATIGFATAYVIGVI</sequence>
<proteinExistence type="predicted"/>
<protein>
    <submittedName>
        <fullName evidence="2">Uncharacterized protein</fullName>
    </submittedName>
</protein>
<keyword evidence="1" id="KW-0812">Transmembrane</keyword>
<dbReference type="AlphaFoldDB" id="A0A8E2LGI0"/>